<dbReference type="EMBL" id="JAJJMO010000001">
    <property type="protein sequence ID" value="MCC9070172.1"/>
    <property type="molecule type" value="Genomic_DNA"/>
</dbReference>
<gene>
    <name evidence="2" type="ORF">LNQ49_00945</name>
</gene>
<keyword evidence="3" id="KW-1185">Reference proteome</keyword>
<organism evidence="2 3">
    <name type="scientific">Flavobacterium pisciphilum</name>
    <dbReference type="NCBI Taxonomy" id="2893755"/>
    <lineage>
        <taxon>Bacteria</taxon>
        <taxon>Pseudomonadati</taxon>
        <taxon>Bacteroidota</taxon>
        <taxon>Flavobacteriia</taxon>
        <taxon>Flavobacteriales</taxon>
        <taxon>Flavobacteriaceae</taxon>
        <taxon>Flavobacterium</taxon>
    </lineage>
</organism>
<proteinExistence type="predicted"/>
<dbReference type="SUPFAM" id="SSF82185">
    <property type="entry name" value="Histone H3 K4-specific methyltransferase SET7/9 N-terminal domain"/>
    <property type="match status" value="1"/>
</dbReference>
<reference evidence="2" key="1">
    <citation type="submission" date="2021-11" db="EMBL/GenBank/DDBJ databases">
        <title>Description of novel Flavobacterium species.</title>
        <authorList>
            <person name="Saticioglu I.B."/>
            <person name="Ay H."/>
            <person name="Altun S."/>
            <person name="Duman M."/>
        </authorList>
    </citation>
    <scope>NUCLEOTIDE SEQUENCE</scope>
    <source>
        <strain evidence="2">F-65</strain>
    </source>
</reference>
<evidence type="ECO:0000256" key="1">
    <source>
        <dbReference type="SAM" id="Phobius"/>
    </source>
</evidence>
<evidence type="ECO:0008006" key="4">
    <source>
        <dbReference type="Google" id="ProtNLM"/>
    </source>
</evidence>
<comment type="caution">
    <text evidence="2">The sequence shown here is derived from an EMBL/GenBank/DDBJ whole genome shotgun (WGS) entry which is preliminary data.</text>
</comment>
<evidence type="ECO:0000313" key="2">
    <source>
        <dbReference type="EMBL" id="MCC9070172.1"/>
    </source>
</evidence>
<accession>A0ABS8MPX0</accession>
<dbReference type="Gene3D" id="3.90.930.1">
    <property type="match status" value="1"/>
</dbReference>
<dbReference type="RefSeq" id="WP_229986923.1">
    <property type="nucleotide sequence ID" value="NZ_JAJJMO010000001.1"/>
</dbReference>
<keyword evidence="1" id="KW-1133">Transmembrane helix</keyword>
<evidence type="ECO:0000313" key="3">
    <source>
        <dbReference type="Proteomes" id="UP001430919"/>
    </source>
</evidence>
<keyword evidence="1" id="KW-0812">Transmembrane</keyword>
<protein>
    <recommendedName>
        <fullName evidence="4">MORN repeat variant</fullName>
    </recommendedName>
</protein>
<dbReference type="Proteomes" id="UP001430919">
    <property type="component" value="Unassembled WGS sequence"/>
</dbReference>
<sequence length="259" mass="30241">MKNRYKVVVSILLVIILGFIILFFFLKDEKVHVLKKYDPKTKRTTSIEFIIKNGDTILQGKYMYFNEQGNKISEGNFIDGHIKGKTINYYDNGKIESIVYHKNPEIIEEGTYYDRNGMIESYIMYDDFGKSSFIISFDEKGPKRFDGHTILEIYQYKFNHKNEFNTKTEQVLKVGDILKYKYLVAKIPNTTRSFKVENIDVDNSKVKRTIVEKIPVGVEVEEILTKKGINTIKAIVQYKFHDKVTPIINDTISFKVKVN</sequence>
<name>A0ABS8MPX0_9FLAO</name>
<keyword evidence="1" id="KW-0472">Membrane</keyword>
<feature type="transmembrane region" description="Helical" evidence="1">
    <location>
        <begin position="7"/>
        <end position="26"/>
    </location>
</feature>